<reference evidence="1" key="1">
    <citation type="submission" date="2022-01" db="EMBL/GenBank/DDBJ databases">
        <authorList>
            <person name="Lagorce A."/>
        </authorList>
    </citation>
    <scope>NUCLEOTIDE SEQUENCE</scope>
    <source>
        <strain evidence="1">Th15_F1_A12</strain>
    </source>
</reference>
<comment type="caution">
    <text evidence="1">The sequence shown here is derived from an EMBL/GenBank/DDBJ whole genome shotgun (WGS) entry which is preliminary data.</text>
</comment>
<organism evidence="1 2">
    <name type="scientific">Vibrio jasicida</name>
    <dbReference type="NCBI Taxonomy" id="766224"/>
    <lineage>
        <taxon>Bacteria</taxon>
        <taxon>Pseudomonadati</taxon>
        <taxon>Pseudomonadota</taxon>
        <taxon>Gammaproteobacteria</taxon>
        <taxon>Vibrionales</taxon>
        <taxon>Vibrionaceae</taxon>
        <taxon>Vibrio</taxon>
    </lineage>
</organism>
<dbReference type="EMBL" id="CAKMUD010000087">
    <property type="protein sequence ID" value="CAH1597830.1"/>
    <property type="molecule type" value="Genomic_DNA"/>
</dbReference>
<protein>
    <submittedName>
        <fullName evidence="1">Uncharacterized protein</fullName>
    </submittedName>
</protein>
<name>A0AAU9QPP5_9VIBR</name>
<gene>
    <name evidence="1" type="ORF">THF1A12_330085</name>
</gene>
<evidence type="ECO:0000313" key="1">
    <source>
        <dbReference type="EMBL" id="CAH1597830.1"/>
    </source>
</evidence>
<evidence type="ECO:0000313" key="2">
    <source>
        <dbReference type="Proteomes" id="UP001295462"/>
    </source>
</evidence>
<sequence>MRYQSLFDDIHYGPEALRLRPPHKVSFDELLQALMPIWSGKTLTHYCYRAHESIHVLSADSFEITINTVSKVHIPTGRDLQDACRVKHITINLWDSADVKGLIELLVRELNASLSFESVVLADHISDGC</sequence>
<dbReference type="RefSeq" id="WP_409589485.1">
    <property type="nucleotide sequence ID" value="NZ_CAKMTZ010000086.1"/>
</dbReference>
<accession>A0AAU9QPP5</accession>
<dbReference type="AlphaFoldDB" id="A0AAU9QPP5"/>
<dbReference type="Proteomes" id="UP001295462">
    <property type="component" value="Unassembled WGS sequence"/>
</dbReference>
<proteinExistence type="predicted"/>